<dbReference type="Gene3D" id="2.60.120.10">
    <property type="entry name" value="Jelly Rolls"/>
    <property type="match status" value="2"/>
</dbReference>
<accession>A0A1I3H3V4</accession>
<dbReference type="AlphaFoldDB" id="A0A1I3H3V4"/>
<dbReference type="InterPro" id="IPR014710">
    <property type="entry name" value="RmlC-like_jellyroll"/>
</dbReference>
<dbReference type="Pfam" id="PF07883">
    <property type="entry name" value="Cupin_2"/>
    <property type="match status" value="1"/>
</dbReference>
<dbReference type="InterPro" id="IPR013096">
    <property type="entry name" value="Cupin_2"/>
</dbReference>
<dbReference type="PANTHER" id="PTHR37694:SF1">
    <property type="entry name" value="SLR8022 PROTEIN"/>
    <property type="match status" value="1"/>
</dbReference>
<dbReference type="SUPFAM" id="SSF51182">
    <property type="entry name" value="RmlC-like cupins"/>
    <property type="match status" value="2"/>
</dbReference>
<dbReference type="RefSeq" id="WP_075445396.1">
    <property type="nucleotide sequence ID" value="NZ_FOQK01000027.1"/>
</dbReference>
<protein>
    <submittedName>
        <fullName evidence="2">Cupin domain-containing protein</fullName>
    </submittedName>
</protein>
<proteinExistence type="predicted"/>
<organism evidence="2 3">
    <name type="scientific">Selenomonas ruminantium</name>
    <dbReference type="NCBI Taxonomy" id="971"/>
    <lineage>
        <taxon>Bacteria</taxon>
        <taxon>Bacillati</taxon>
        <taxon>Bacillota</taxon>
        <taxon>Negativicutes</taxon>
        <taxon>Selenomonadales</taxon>
        <taxon>Selenomonadaceae</taxon>
        <taxon>Selenomonas</taxon>
    </lineage>
</organism>
<dbReference type="EMBL" id="FOQK01000027">
    <property type="protein sequence ID" value="SFI30435.1"/>
    <property type="molecule type" value="Genomic_DNA"/>
</dbReference>
<reference evidence="2 3" key="1">
    <citation type="submission" date="2016-10" db="EMBL/GenBank/DDBJ databases">
        <authorList>
            <person name="de Groot N.N."/>
        </authorList>
    </citation>
    <scope>NUCLEOTIDE SEQUENCE [LARGE SCALE GENOMIC DNA]</scope>
    <source>
        <strain evidence="2 3">Z108</strain>
    </source>
</reference>
<evidence type="ECO:0000313" key="3">
    <source>
        <dbReference type="Proteomes" id="UP000183639"/>
    </source>
</evidence>
<dbReference type="InterPro" id="IPR011051">
    <property type="entry name" value="RmlC_Cupin_sf"/>
</dbReference>
<gene>
    <name evidence="2" type="ORF">SAMN04487861_1279</name>
</gene>
<dbReference type="CDD" id="cd02230">
    <property type="entry name" value="cupin_HP0902-like"/>
    <property type="match status" value="1"/>
</dbReference>
<dbReference type="PANTHER" id="PTHR37694">
    <property type="entry name" value="SLR8022 PROTEIN"/>
    <property type="match status" value="1"/>
</dbReference>
<sequence length="220" mass="24311">MEAGKINAPGMETAFIPGCTVSESIFSQVGAQAVCFSLTAQTDISAESYGAPKIVMVLQGELTVYTEDACWRLRCGEGIRLPVDVPVGMRNEQNENCRYVEIGFQEVFTMNQMITPGKVWMFKDLLPYQQGRIVNMDIVHEPQMKFVLMSFAAGTGLTEHAAPGEALLFALDGEGIIGYEGQEYTVKAGEMFKFAKNGRHYVKADSNFKMALLVSLMKEH</sequence>
<name>A0A1I3H3V4_SELRU</name>
<dbReference type="OrthoDB" id="9793184at2"/>
<feature type="domain" description="Cupin type-2" evidence="1">
    <location>
        <begin position="148"/>
        <end position="214"/>
    </location>
</feature>
<evidence type="ECO:0000313" key="2">
    <source>
        <dbReference type="EMBL" id="SFI30435.1"/>
    </source>
</evidence>
<evidence type="ECO:0000259" key="1">
    <source>
        <dbReference type="Pfam" id="PF07883"/>
    </source>
</evidence>
<dbReference type="Proteomes" id="UP000183639">
    <property type="component" value="Unassembled WGS sequence"/>
</dbReference>